<dbReference type="GO" id="GO:0008758">
    <property type="term" value="F:UDP-2,3-diacylglucosamine hydrolase activity"/>
    <property type="evidence" value="ECO:0007669"/>
    <property type="project" value="TreeGrafter"/>
</dbReference>
<dbReference type="Proteomes" id="UP000649604">
    <property type="component" value="Unassembled WGS sequence"/>
</dbReference>
<evidence type="ECO:0000259" key="6">
    <source>
        <dbReference type="Pfam" id="PF00149"/>
    </source>
</evidence>
<comment type="caution">
    <text evidence="7">The sequence shown here is derived from an EMBL/GenBank/DDBJ whole genome shotgun (WGS) entry which is preliminary data.</text>
</comment>
<evidence type="ECO:0000256" key="2">
    <source>
        <dbReference type="ARBA" id="ARBA00022519"/>
    </source>
</evidence>
<name>A0A9D5JT80_9BACT</name>
<dbReference type="InterPro" id="IPR029052">
    <property type="entry name" value="Metallo-depent_PP-like"/>
</dbReference>
<dbReference type="EMBL" id="WJJP01000093">
    <property type="protein sequence ID" value="MBD3323542.1"/>
    <property type="molecule type" value="Genomic_DNA"/>
</dbReference>
<keyword evidence="2" id="KW-0997">Cell inner membrane</keyword>
<dbReference type="GO" id="GO:0046872">
    <property type="term" value="F:metal ion binding"/>
    <property type="evidence" value="ECO:0007669"/>
    <property type="project" value="UniProtKB-KW"/>
</dbReference>
<evidence type="ECO:0000256" key="1">
    <source>
        <dbReference type="ARBA" id="ARBA00022475"/>
    </source>
</evidence>
<sequence length="448" mass="50956">MLPLRAIVNQKPRFIISDLHLGDGRQEGLEDFDHHAAENFVNFFREVAALGGVKVILNGDFIDFPQIQLNEKSASPQRFLGTTEAESTARLQHAMAGHPDEFHALEEFLAREGNELLLITGNHDVDLCWDQTLRTLMQRIGATEENFKTGIAYREGGVYVTHGHQYSDDNQIDVPINFTFNRLNSCWGTLFVEHFFNRIEAQYPLLDNARPMWKAALSALLYEDLLVTGQFAAELLMFVKNFRVPLRDYAISALLGWQPKTRSLREKNVENLVAGVQIDALREKLQALRHQPEFRQGFDATLQDLDNTQWDRLLSGVDSHEQDVQDLLLNGESSHPQSRSFFSSTDNYQQAARCIARYQPAIRVVVMGHTHVGIDAKLLQAEGSGRTFLYFNSGTWVPSYTIPWWKLPRLDDLTDSDLYTPNSGVIRCTGADDTLEVKYVSRWQDVLA</sequence>
<dbReference type="PANTHER" id="PTHR34990:SF2">
    <property type="entry name" value="BLL8164 PROTEIN"/>
    <property type="match status" value="1"/>
</dbReference>
<feature type="domain" description="Calcineurin-like phosphoesterase" evidence="6">
    <location>
        <begin position="15"/>
        <end position="183"/>
    </location>
</feature>
<keyword evidence="5" id="KW-0464">Manganese</keyword>
<keyword evidence="4" id="KW-0472">Membrane</keyword>
<evidence type="ECO:0000313" key="7">
    <source>
        <dbReference type="EMBL" id="MBD3323542.1"/>
    </source>
</evidence>
<organism evidence="7 8">
    <name type="scientific">candidate division KSB3 bacterium</name>
    <dbReference type="NCBI Taxonomy" id="2044937"/>
    <lineage>
        <taxon>Bacteria</taxon>
        <taxon>candidate division KSB3</taxon>
    </lineage>
</organism>
<dbReference type="Pfam" id="PF00149">
    <property type="entry name" value="Metallophos"/>
    <property type="match status" value="1"/>
</dbReference>
<proteinExistence type="predicted"/>
<accession>A0A9D5JT80</accession>
<dbReference type="InterPro" id="IPR004843">
    <property type="entry name" value="Calcineurin-like_PHP"/>
</dbReference>
<evidence type="ECO:0000313" key="8">
    <source>
        <dbReference type="Proteomes" id="UP000649604"/>
    </source>
</evidence>
<dbReference type="GO" id="GO:0016020">
    <property type="term" value="C:membrane"/>
    <property type="evidence" value="ECO:0007669"/>
    <property type="project" value="GOC"/>
</dbReference>
<dbReference type="InterPro" id="IPR043461">
    <property type="entry name" value="LpxH-like"/>
</dbReference>
<keyword evidence="1" id="KW-1003">Cell membrane</keyword>
<evidence type="ECO:0000256" key="5">
    <source>
        <dbReference type="ARBA" id="ARBA00023211"/>
    </source>
</evidence>
<evidence type="ECO:0000256" key="4">
    <source>
        <dbReference type="ARBA" id="ARBA00023136"/>
    </source>
</evidence>
<dbReference type="PANTHER" id="PTHR34990">
    <property type="entry name" value="UDP-2,3-DIACYLGLUCOSAMINE HYDROLASE-RELATED"/>
    <property type="match status" value="1"/>
</dbReference>
<gene>
    <name evidence="7" type="ORF">GF339_03095</name>
</gene>
<dbReference type="AlphaFoldDB" id="A0A9D5JT80"/>
<keyword evidence="3" id="KW-0479">Metal-binding</keyword>
<dbReference type="GO" id="GO:0009245">
    <property type="term" value="P:lipid A biosynthetic process"/>
    <property type="evidence" value="ECO:0007669"/>
    <property type="project" value="TreeGrafter"/>
</dbReference>
<evidence type="ECO:0000256" key="3">
    <source>
        <dbReference type="ARBA" id="ARBA00022723"/>
    </source>
</evidence>
<reference evidence="7" key="1">
    <citation type="submission" date="2019-11" db="EMBL/GenBank/DDBJ databases">
        <title>Microbial mats filling the niche in hypersaline microbial mats.</title>
        <authorList>
            <person name="Wong H.L."/>
            <person name="Macleod F.I."/>
            <person name="White R.A. III"/>
            <person name="Burns B.P."/>
        </authorList>
    </citation>
    <scope>NUCLEOTIDE SEQUENCE</scope>
    <source>
        <strain evidence="7">Rbin_158</strain>
    </source>
</reference>
<dbReference type="SUPFAM" id="SSF56300">
    <property type="entry name" value="Metallo-dependent phosphatases"/>
    <property type="match status" value="1"/>
</dbReference>
<protein>
    <recommendedName>
        <fullName evidence="6">Calcineurin-like phosphoesterase domain-containing protein</fullName>
    </recommendedName>
</protein>